<evidence type="ECO:0000313" key="6">
    <source>
        <dbReference type="EMBL" id="ETW35663.1"/>
    </source>
</evidence>
<dbReference type="InterPro" id="IPR042202">
    <property type="entry name" value="Duffy-ag-bd_sf"/>
</dbReference>
<dbReference type="Pfam" id="PF03011">
    <property type="entry name" value="PFEMP"/>
    <property type="match status" value="2"/>
</dbReference>
<dbReference type="InterPro" id="IPR008602">
    <property type="entry name" value="Duffy-antigen-binding"/>
</dbReference>
<dbReference type="InterPro" id="IPR004258">
    <property type="entry name" value="DBL"/>
</dbReference>
<organism evidence="6 7">
    <name type="scientific">Plasmodium falciparum Tanzania</name>
    <name type="common">2000708</name>
    <dbReference type="NCBI Taxonomy" id="1036725"/>
    <lineage>
        <taxon>Eukaryota</taxon>
        <taxon>Sar</taxon>
        <taxon>Alveolata</taxon>
        <taxon>Apicomplexa</taxon>
        <taxon>Aconoidasida</taxon>
        <taxon>Haemosporida</taxon>
        <taxon>Plasmodiidae</taxon>
        <taxon>Plasmodium</taxon>
        <taxon>Plasmodium (Laverania)</taxon>
    </lineage>
</organism>
<feature type="domain" description="Duffy-antigen binding" evidence="3">
    <location>
        <begin position="1467"/>
        <end position="1617"/>
    </location>
</feature>
<gene>
    <name evidence="6" type="ORF">PFTANZ_03632</name>
</gene>
<feature type="compositionally biased region" description="Polar residues" evidence="1">
    <location>
        <begin position="536"/>
        <end position="549"/>
    </location>
</feature>
<evidence type="ECO:0000259" key="5">
    <source>
        <dbReference type="Pfam" id="PF22672"/>
    </source>
</evidence>
<dbReference type="Pfam" id="PF18562">
    <property type="entry name" value="CIDR1_gamma"/>
    <property type="match status" value="1"/>
</dbReference>
<feature type="domain" description="Duffy-antigen binding" evidence="3">
    <location>
        <begin position="5"/>
        <end position="78"/>
    </location>
</feature>
<evidence type="ECO:0000313" key="7">
    <source>
        <dbReference type="Proteomes" id="UP000030708"/>
    </source>
</evidence>
<feature type="domain" description="Cysteine-rich interdomain region 1 gamma" evidence="4">
    <location>
        <begin position="1121"/>
        <end position="1172"/>
    </location>
</feature>
<evidence type="ECO:0000256" key="1">
    <source>
        <dbReference type="SAM" id="MobiDB-lite"/>
    </source>
</evidence>
<reference evidence="6 7" key="2">
    <citation type="submission" date="2013-02" db="EMBL/GenBank/DDBJ databases">
        <title>The Genome Sequence of Plasmodium falciparum Tanzania (2000708).</title>
        <authorList>
            <consortium name="The Broad Institute Genome Sequencing Platform"/>
            <consortium name="The Broad Institute Genome Sequencing Center for Infectious Disease"/>
            <person name="Neafsey D."/>
            <person name="Cheeseman I."/>
            <person name="Volkman S."/>
            <person name="Adams J."/>
            <person name="Walker B."/>
            <person name="Young S.K."/>
            <person name="Zeng Q."/>
            <person name="Gargeya S."/>
            <person name="Fitzgerald M."/>
            <person name="Haas B."/>
            <person name="Abouelleil A."/>
            <person name="Alvarado L."/>
            <person name="Arachchi H.M."/>
            <person name="Berlin A.M."/>
            <person name="Chapman S.B."/>
            <person name="Dewar J."/>
            <person name="Goldberg J."/>
            <person name="Griggs A."/>
            <person name="Gujja S."/>
            <person name="Hansen M."/>
            <person name="Howarth C."/>
            <person name="Imamovic A."/>
            <person name="Larimer J."/>
            <person name="McCowan C."/>
            <person name="Murphy C."/>
            <person name="Neiman D."/>
            <person name="Pearson M."/>
            <person name="Priest M."/>
            <person name="Roberts A."/>
            <person name="Saif S."/>
            <person name="Shea T."/>
            <person name="Sisk P."/>
            <person name="Sykes S."/>
            <person name="Wortman J."/>
            <person name="Nusbaum C."/>
            <person name="Birren B."/>
        </authorList>
    </citation>
    <scope>NUCLEOTIDE SEQUENCE [LARGE SCALE GENOMIC DNA]</scope>
    <source>
        <strain evidence="7">Tanzania (2000708)</strain>
    </source>
</reference>
<dbReference type="Pfam" id="PF22672">
    <property type="entry name" value="DBL_C"/>
    <property type="match status" value="2"/>
</dbReference>
<dbReference type="InterPro" id="IPR054595">
    <property type="entry name" value="DBL_C"/>
</dbReference>
<dbReference type="Gene3D" id="1.20.58.1930">
    <property type="match status" value="1"/>
</dbReference>
<feature type="domain" description="Duffy-binding-like" evidence="5">
    <location>
        <begin position="941"/>
        <end position="1086"/>
    </location>
</feature>
<feature type="domain" description="Duffy-binding-like" evidence="5">
    <location>
        <begin position="82"/>
        <end position="252"/>
    </location>
</feature>
<dbReference type="SUPFAM" id="SSF140924">
    <property type="entry name" value="Duffy binding domain-like"/>
    <property type="match status" value="5"/>
</dbReference>
<feature type="region of interest" description="Disordered" evidence="1">
    <location>
        <begin position="509"/>
        <end position="618"/>
    </location>
</feature>
<feature type="domain" description="Duffy-binding-like" evidence="2">
    <location>
        <begin position="377"/>
        <end position="521"/>
    </location>
</feature>
<feature type="domain" description="Duffy-binding-like" evidence="2">
    <location>
        <begin position="1188"/>
        <end position="1337"/>
    </location>
</feature>
<proteinExistence type="predicted"/>
<dbReference type="FunFam" id="1.20.1310.20:FF:000003">
    <property type="entry name" value="Erythrocyte membrane protein 1, PfEMP1"/>
    <property type="match status" value="1"/>
</dbReference>
<evidence type="ECO:0000259" key="2">
    <source>
        <dbReference type="Pfam" id="PF03011"/>
    </source>
</evidence>
<dbReference type="OrthoDB" id="10564068at2759"/>
<name>A0A024W523_PLAFA</name>
<feature type="compositionally biased region" description="Basic and acidic residues" evidence="1">
    <location>
        <begin position="578"/>
        <end position="592"/>
    </location>
</feature>
<dbReference type="Pfam" id="PF05424">
    <property type="entry name" value="Duffy_binding"/>
    <property type="match status" value="3"/>
</dbReference>
<evidence type="ECO:0000259" key="3">
    <source>
        <dbReference type="Pfam" id="PF05424"/>
    </source>
</evidence>
<dbReference type="Gene3D" id="1.20.58.830">
    <property type="match status" value="3"/>
</dbReference>
<dbReference type="GO" id="GO:0046789">
    <property type="term" value="F:host cell surface receptor binding"/>
    <property type="evidence" value="ECO:0007669"/>
    <property type="project" value="InterPro"/>
</dbReference>
<protein>
    <recommendedName>
        <fullName evidence="8">EMP1 protein</fullName>
    </recommendedName>
</protein>
<evidence type="ECO:0000259" key="4">
    <source>
        <dbReference type="Pfam" id="PF18562"/>
    </source>
</evidence>
<feature type="region of interest" description="Disordered" evidence="1">
    <location>
        <begin position="166"/>
        <end position="191"/>
    </location>
</feature>
<dbReference type="FunFam" id="1.20.58.830:FF:000003">
    <property type="entry name" value="Erythrocyte membrane protein 1, PfEMP1"/>
    <property type="match status" value="1"/>
</dbReference>
<feature type="region of interest" description="Disordered" evidence="1">
    <location>
        <begin position="716"/>
        <end position="757"/>
    </location>
</feature>
<dbReference type="EMBL" id="KI926458">
    <property type="protein sequence ID" value="ETW35663.1"/>
    <property type="molecule type" value="Genomic_DNA"/>
</dbReference>
<reference evidence="6 7" key="1">
    <citation type="submission" date="2013-02" db="EMBL/GenBank/DDBJ databases">
        <title>The Genome Annotation of Plasmodium falciparum Tanzania (2000708).</title>
        <authorList>
            <consortium name="The Broad Institute Genome Sequencing Platform"/>
            <consortium name="The Broad Institute Genome Sequencing Center for Infectious Disease"/>
            <person name="Neafsey D."/>
            <person name="Hoffman S."/>
            <person name="Volkman S."/>
            <person name="Rosenthal P."/>
            <person name="Walker B."/>
            <person name="Young S.K."/>
            <person name="Zeng Q."/>
            <person name="Gargeya S."/>
            <person name="Fitzgerald M."/>
            <person name="Haas B."/>
            <person name="Abouelleil A."/>
            <person name="Allen A.W."/>
            <person name="Alvarado L."/>
            <person name="Arachchi H.M."/>
            <person name="Berlin A.M."/>
            <person name="Chapman S.B."/>
            <person name="Gainer-Dewar J."/>
            <person name="Goldberg J."/>
            <person name="Griggs A."/>
            <person name="Gujja S."/>
            <person name="Hansen M."/>
            <person name="Howarth C."/>
            <person name="Imamovic A."/>
            <person name="Ireland A."/>
            <person name="Larimer J."/>
            <person name="McCowan C."/>
            <person name="Murphy C."/>
            <person name="Pearson M."/>
            <person name="Poon T.W."/>
            <person name="Priest M."/>
            <person name="Roberts A."/>
            <person name="Saif S."/>
            <person name="Shea T."/>
            <person name="Sisk P."/>
            <person name="Sykes S."/>
            <person name="Wortman J."/>
            <person name="Nusbaum C."/>
            <person name="Birren B."/>
        </authorList>
    </citation>
    <scope>NUCLEOTIDE SEQUENCE [LARGE SCALE GENOMIC DNA]</scope>
    <source>
        <strain evidence="7">Tanzania (2000708)</strain>
    </source>
</reference>
<accession>A0A024W523</accession>
<feature type="non-terminal residue" evidence="6">
    <location>
        <position position="1"/>
    </location>
</feature>
<dbReference type="Gene3D" id="1.20.1310.20">
    <property type="entry name" value="Duffy-antigen binding domain"/>
    <property type="match status" value="3"/>
</dbReference>
<dbReference type="GO" id="GO:0016020">
    <property type="term" value="C:membrane"/>
    <property type="evidence" value="ECO:0007669"/>
    <property type="project" value="InterPro"/>
</dbReference>
<feature type="region of interest" description="Disordered" evidence="1">
    <location>
        <begin position="646"/>
        <end position="701"/>
    </location>
</feature>
<sequence length="1620" mass="186851">KENTDGNKLTTEKVREYWWYANRATIWEAITCKAPDNAQYFRGTCGSGTGTQGRCRCDKEKGANIVPTYFDYVPQFLRWFEEWAEDFCRKRKHKLKDAIDKCRGKNGNDRYCDLNRHDCVETIRGDEHFVEGDHCKDCHYSCFDFVKWIDKQKVEFDKQKRKYTSEISDGDSGRRRSRKKRSSSSSSSDDNGYEKKFYNILKSKGDYQNVETFLKKLNDESICQKPPTVGTKKAHAADFTEQKMLETFSHTEYCQACPWCGAQKKSNGGWEPKEQECGKKKYYDPQNITDITILTPEEGQSDILKKYKKFCKNGGNGATGTVNGGENGKKGDQMEKWKCYYDENKNNNDSSGAINFCVLQDGNQGKPQEKSMHYNSFFWKWVYHMLHDSLDWRKQLGNCINDAKLQNCKNNKCNRECGCFLKWVKQKQTEWEEIEKHFRKQKDIPERWTHDDFLQTLLDKDLLLEIIEGTYGDAKETEHIKKLLDETAVAGASSGKDNTTIDKILQHEGDDAKECQQKCQETQKPPAEESPGARSGPSQTSPVVPSPDTTVGDADSSSEDTSHEESEDSEEEDDDNDGGDHDGDQDAAKPETEEAEGDSVPEEGKGPQGSPPKVEVDNKLDVCETVATALTGSLKEACEQKYQYGKERFPNWKCIPSGDKTATSGGESGETTARGPSRQRRNADPAKASGTNQGSICVPPRRRKLYVGHLEKWAKTSGSNTQARGSEPQASESSQGTTKAKSPQGGVESQGQTPSQSDNKLLEAFIQSAAIETFFAWYEFKKEKEKEEKEKAQLVVNTSSVEENLQNQLKKGEIPEEFKRQMFYTFGDYRDIFFGKDVGGDMDTVNQKITALFKKNGQSIEEQLKQWWKTYGENIWEGMVCALSYNTDTKQMNKDIKTNLTSLEKNNNYTNVTFPSESGSGSGTKLLEFSKTPQFVRWFEEWGEEFCRIRNHKLQKVKKECRGENIGDKYCDGDGYDCTDKDKLRNKSFIYLQCSGCQKECIKYKKWIVNKRNEFNKQKKKFENEIKTVNGTNEDKYDEEVYKNPKLMYPTFQKFVPRLNECPYCINSKVGGQIDFKKNGETFGSSEYCKACPVYGVKYIRGQYQRINKNALNTEIDNNPTEIDVVILDRKGYDKDNDLDKACMNTGLFENSSFQKWICQYLNKTDQCKLTNFSGDIDDDTEMEFNVFFQQWLRYFVQDYNKLKDKVNACIKNHDEKSNKCIKGCKDKCDCVEKWLKIKKTEWDNVKEHFKKRKSIYDYDIPYWVKSFFKREPFESDYQKSQEVVEDPNKRDELWGCTGENIEDGEKPENCDKGDFITQLIDKLKKKIAQCKEKHIETTDKPCNETLPELPFLTPDEPLDDYYIQQPKICPPPMTCVEKIAKELREEAEKSLDNIDSSLKVDRTIFTKDCNKVIKQNGAPNGDACDFEKTYKTSLDSLKEPCKGKEKERFNIGNIWNCKYINKIRKDICIPPRKKYMCIQNFKNITTRDVTNSTQLLQKLQEVAQNEGDDIIKSLLPENSCNEYVICDAMKYSFADIGDIIRGRDLWNNNIKPGIQTRLEYIFGNIYKSLKGENEKKYKDDFPLYYKLRSDWWDANRKEVWKAMTCNAPKDAHLKKKNIK</sequence>
<feature type="compositionally biased region" description="Acidic residues" evidence="1">
    <location>
        <begin position="565"/>
        <end position="577"/>
    </location>
</feature>
<feature type="domain" description="Duffy-antigen binding" evidence="3">
    <location>
        <begin position="696"/>
        <end position="894"/>
    </location>
</feature>
<feature type="compositionally biased region" description="Low complexity" evidence="1">
    <location>
        <begin position="661"/>
        <end position="675"/>
    </location>
</feature>
<dbReference type="Proteomes" id="UP000030708">
    <property type="component" value="Unassembled WGS sequence"/>
</dbReference>
<evidence type="ECO:0008006" key="8">
    <source>
        <dbReference type="Google" id="ProtNLM"/>
    </source>
</evidence>
<dbReference type="InterPro" id="IPR041480">
    <property type="entry name" value="CIDR1_gamma"/>
</dbReference>